<accession>A0A2N6MNH5</accession>
<proteinExistence type="predicted"/>
<evidence type="ECO:0008006" key="3">
    <source>
        <dbReference type="Google" id="ProtNLM"/>
    </source>
</evidence>
<comment type="caution">
    <text evidence="1">The sequence shown here is derived from an EMBL/GenBank/DDBJ whole genome shotgun (WGS) entry which is preliminary data.</text>
</comment>
<evidence type="ECO:0000313" key="2">
    <source>
        <dbReference type="Proteomes" id="UP000234966"/>
    </source>
</evidence>
<dbReference type="Proteomes" id="UP000234966">
    <property type="component" value="Unassembled WGS sequence"/>
</dbReference>
<reference evidence="1 2" key="1">
    <citation type="submission" date="2017-07" db="EMBL/GenBank/DDBJ databases">
        <title>Genomes of Fischerella (Mastigocladus) sp. strains.</title>
        <authorList>
            <person name="Miller S.R."/>
        </authorList>
    </citation>
    <scope>NUCLEOTIDE SEQUENCE [LARGE SCALE GENOMIC DNA]</scope>
    <source>
        <strain evidence="1 2">CCMEE 5330</strain>
    </source>
</reference>
<evidence type="ECO:0000313" key="1">
    <source>
        <dbReference type="EMBL" id="PMB48307.1"/>
    </source>
</evidence>
<name>A0A2N6MNH5_9CYAN</name>
<protein>
    <recommendedName>
        <fullName evidence="3">DUF4340 domain-containing protein</fullName>
    </recommendedName>
</protein>
<dbReference type="AlphaFoldDB" id="A0A2N6MNH5"/>
<sequence length="193" mass="21019">MKKIPTAVVLTIVLLALVGVATWQSLPSATAQATRTPTPDPRDVQTVFRHITPETIQALRIDDPASNRDLILEANGSGGWRLVGVADPDALDPIVAANIAKTVAFIPYIEVLPPSNDPNLVNYGLTSETFWLQIQVILTSMETRNIVVGNLVADTQSGYYALVDDRPEIYILNRGAVEFLAGYLRQVQPFLPA</sequence>
<dbReference type="EMBL" id="NMQI01000031">
    <property type="protein sequence ID" value="PMB48307.1"/>
    <property type="molecule type" value="Genomic_DNA"/>
</dbReference>
<gene>
    <name evidence="1" type="ORF">CEN41_01885</name>
</gene>
<organism evidence="1 2">
    <name type="scientific">Fischerella thermalis CCMEE 5330</name>
    <dbReference type="NCBI Taxonomy" id="2019670"/>
    <lineage>
        <taxon>Bacteria</taxon>
        <taxon>Bacillati</taxon>
        <taxon>Cyanobacteriota</taxon>
        <taxon>Cyanophyceae</taxon>
        <taxon>Nostocales</taxon>
        <taxon>Hapalosiphonaceae</taxon>
        <taxon>Fischerella</taxon>
    </lineage>
</organism>